<dbReference type="Proteomes" id="UP001332243">
    <property type="component" value="Unassembled WGS sequence"/>
</dbReference>
<evidence type="ECO:0000256" key="1">
    <source>
        <dbReference type="SAM" id="MobiDB-lite"/>
    </source>
</evidence>
<gene>
    <name evidence="2" type="ORF">V1633_19255</name>
</gene>
<accession>A0ABU7RVU4</accession>
<dbReference type="EMBL" id="JAZGQK010000016">
    <property type="protein sequence ID" value="MEE6260627.1"/>
    <property type="molecule type" value="Genomic_DNA"/>
</dbReference>
<dbReference type="RefSeq" id="WP_331215737.1">
    <property type="nucleotide sequence ID" value="NZ_JAZGQK010000016.1"/>
</dbReference>
<name>A0ABU7RVU4_9ACTN</name>
<protein>
    <submittedName>
        <fullName evidence="2">Uncharacterized protein</fullName>
    </submittedName>
</protein>
<organism evidence="2 3">
    <name type="scientific">Plantactinospora sonchi</name>
    <dbReference type="NCBI Taxonomy" id="1544735"/>
    <lineage>
        <taxon>Bacteria</taxon>
        <taxon>Bacillati</taxon>
        <taxon>Actinomycetota</taxon>
        <taxon>Actinomycetes</taxon>
        <taxon>Micromonosporales</taxon>
        <taxon>Micromonosporaceae</taxon>
        <taxon>Plantactinospora</taxon>
    </lineage>
</organism>
<comment type="caution">
    <text evidence="2">The sequence shown here is derived from an EMBL/GenBank/DDBJ whole genome shotgun (WGS) entry which is preliminary data.</text>
</comment>
<evidence type="ECO:0000313" key="3">
    <source>
        <dbReference type="Proteomes" id="UP001332243"/>
    </source>
</evidence>
<sequence>MGEPARLDKPFEWIFRHRTLVVLVGSLTPKLVEQYRPAATSVVLSSEGYVLSDDGWAHLRKCPAVDSRTEGEGACFSMQRLNNREKLTVWCWININMEKTDVGNYPSTVWFFVTNDVTNASGYVHSSLVHLLRDVPECAGEPEDPRGPAPATLPGVTAPPAMVNSYVDLQDGGPVGDGQNGFEIRLLNFTSNGEVPVTCFLDDQVIGTLVLHTDADGQAFSRDQCTAPAERQVMVQAAEVRSSYQLLSALPQQVRSVTLTRGRPAEAGYYYAIAIKGFPPASEVDGDCHDTVSPDGFRRFTIRTDSKGQGSADAVCRSGDGPEHWVTVSGMKSNIVTWYPPTRQATPRTPPAGDPPTKVATPDTKEPPVEAPPPPRPTATNLVVVLHGGGHVGVAFDVGWQEGRDPVTCHVYIDGRDVDPVQCGTRSSKQFYGLSPGPHRFYAVVTDRYGISSDPTPEVIRTVT</sequence>
<proteinExistence type="predicted"/>
<evidence type="ECO:0000313" key="2">
    <source>
        <dbReference type="EMBL" id="MEE6260627.1"/>
    </source>
</evidence>
<keyword evidence="3" id="KW-1185">Reference proteome</keyword>
<feature type="region of interest" description="Disordered" evidence="1">
    <location>
        <begin position="340"/>
        <end position="376"/>
    </location>
</feature>
<reference evidence="2 3" key="1">
    <citation type="submission" date="2024-01" db="EMBL/GenBank/DDBJ databases">
        <title>Genome insights into Plantactinospora sonchi sp. nov.</title>
        <authorList>
            <person name="Wang L."/>
        </authorList>
    </citation>
    <scope>NUCLEOTIDE SEQUENCE [LARGE SCALE GENOMIC DNA]</scope>
    <source>
        <strain evidence="2 3">NEAU-QY2</strain>
    </source>
</reference>